<name>A0A068T296_NEOGA</name>
<dbReference type="AlphaFoldDB" id="A0A068T296"/>
<evidence type="ECO:0000313" key="1">
    <source>
        <dbReference type="EMBL" id="CDN52513.1"/>
    </source>
</evidence>
<organism evidence="1 2">
    <name type="scientific">Neorhizobium galegae bv. officinalis bv. officinalis str. HAMBI 1141</name>
    <dbReference type="NCBI Taxonomy" id="1028801"/>
    <lineage>
        <taxon>Bacteria</taxon>
        <taxon>Pseudomonadati</taxon>
        <taxon>Pseudomonadota</taxon>
        <taxon>Alphaproteobacteria</taxon>
        <taxon>Hyphomicrobiales</taxon>
        <taxon>Rhizobiaceae</taxon>
        <taxon>Rhizobium/Agrobacterium group</taxon>
        <taxon>Neorhizobium</taxon>
    </lineage>
</organism>
<dbReference type="EMBL" id="HG938355">
    <property type="protein sequence ID" value="CDN52513.1"/>
    <property type="molecule type" value="Genomic_DNA"/>
</dbReference>
<dbReference type="Pfam" id="PF06892">
    <property type="entry name" value="Phage_CP76"/>
    <property type="match status" value="1"/>
</dbReference>
<sequence length="147" mass="15693">MRSLDAKEQEALKAATAASYDAIGGVSRAADAIGVASSTLTKYASTGSEWVSSYIRLDLAVALDRRTSHPFFLDAMNRLVRNEPIAPATSLTPTAVLKLDGVLDDVVREVVRAIEDGRIDAAERAAVRSRIVAAQQDLARLFSMMGG</sequence>
<dbReference type="HOGENOM" id="CLU_136013_0_0_5"/>
<dbReference type="PATRIC" id="fig|1028801.3.peg.142"/>
<dbReference type="eggNOG" id="ENOG502ZQZM">
    <property type="taxonomic scope" value="Bacteria"/>
</dbReference>
<dbReference type="Proteomes" id="UP000028186">
    <property type="component" value="Chromosome I"/>
</dbReference>
<protein>
    <submittedName>
        <fullName evidence="1">Uncharacterized protein</fullName>
    </submittedName>
</protein>
<dbReference type="KEGG" id="ngl:RG1141_CH01480"/>
<dbReference type="InterPro" id="IPR009679">
    <property type="entry name" value="Phage_186_CII-like"/>
</dbReference>
<evidence type="ECO:0000313" key="2">
    <source>
        <dbReference type="Proteomes" id="UP000028186"/>
    </source>
</evidence>
<reference evidence="2" key="1">
    <citation type="journal article" date="2014" name="BMC Genomics">
        <title>Genome sequencing of two Neorhizobium galegae strains reveals a noeT gene responsible for the unusual acetylation of the nodulation factors.</title>
        <authorList>
            <person name="Osterman J."/>
            <person name="Marsh J."/>
            <person name="Laine P.K."/>
            <person name="Zeng Z."/>
            <person name="Alatalo E."/>
            <person name="Sullivan J.T."/>
            <person name="Young J.P."/>
            <person name="Thomas-Oates J."/>
            <person name="Paulin L."/>
            <person name="Lindstrom K."/>
        </authorList>
    </citation>
    <scope>NUCLEOTIDE SEQUENCE [LARGE SCALE GENOMIC DNA]</scope>
    <source>
        <strain evidence="2">HAMBI 1141</strain>
    </source>
</reference>
<dbReference type="RefSeq" id="WP_038539506.1">
    <property type="nucleotide sequence ID" value="NZ_HG938355.1"/>
</dbReference>
<gene>
    <name evidence="1" type="ORF">RG1141_CH01480</name>
</gene>
<proteinExistence type="predicted"/>
<accession>A0A068T296</accession>